<dbReference type="InterPro" id="IPR001878">
    <property type="entry name" value="Znf_CCHC"/>
</dbReference>
<dbReference type="Gene3D" id="4.10.60.10">
    <property type="entry name" value="Zinc finger, CCHC-type"/>
    <property type="match status" value="1"/>
</dbReference>
<dbReference type="Proteomes" id="UP000315295">
    <property type="component" value="Unassembled WGS sequence"/>
</dbReference>
<dbReference type="GO" id="GO:0008270">
    <property type="term" value="F:zinc ion binding"/>
    <property type="evidence" value="ECO:0007669"/>
    <property type="project" value="InterPro"/>
</dbReference>
<gene>
    <name evidence="3" type="ORF">C1H46_029564</name>
</gene>
<reference evidence="3 4" key="1">
    <citation type="journal article" date="2019" name="G3 (Bethesda)">
        <title>Sequencing of a Wild Apple (Malus baccata) Genome Unravels the Differences Between Cultivated and Wild Apple Species Regarding Disease Resistance and Cold Tolerance.</title>
        <authorList>
            <person name="Chen X."/>
        </authorList>
    </citation>
    <scope>NUCLEOTIDE SEQUENCE [LARGE SCALE GENOMIC DNA]</scope>
    <source>
        <strain evidence="4">cv. Shandingzi</strain>
        <tissue evidence="3">Leaves</tissue>
    </source>
</reference>
<dbReference type="InterPro" id="IPR036875">
    <property type="entry name" value="Znf_CCHC_sf"/>
</dbReference>
<feature type="region of interest" description="Disordered" evidence="1">
    <location>
        <begin position="1"/>
        <end position="28"/>
    </location>
</feature>
<dbReference type="SUPFAM" id="SSF57756">
    <property type="entry name" value="Retrovirus zinc finger-like domains"/>
    <property type="match status" value="1"/>
</dbReference>
<evidence type="ECO:0000313" key="3">
    <source>
        <dbReference type="EMBL" id="TQD84891.1"/>
    </source>
</evidence>
<feature type="domain" description="CCHC-type" evidence="2">
    <location>
        <begin position="143"/>
        <end position="159"/>
    </location>
</feature>
<dbReference type="SMART" id="SM00343">
    <property type="entry name" value="ZnF_C2HC"/>
    <property type="match status" value="2"/>
</dbReference>
<sequence length="194" mass="21411">MAAMYVQGNQSKSGNQTDGYSQGESSSSSIVSRVADGQWYQGNNTSYNNKNDYNSSQNYNRNSYGGYGSFNNSRPYQGNRQRRVNNYIGSWNSWNGNSWNGNTSFRSGAVVECQICSRMGHTAPNCLNRSDNGSYSNGYQITICQICGKKWHSALECRHKNNYAYQGAPPPPSLTAFSTQAPSHMSAAEFGHNA</sequence>
<protein>
    <recommendedName>
        <fullName evidence="2">CCHC-type domain-containing protein</fullName>
    </recommendedName>
</protein>
<evidence type="ECO:0000256" key="1">
    <source>
        <dbReference type="SAM" id="MobiDB-lite"/>
    </source>
</evidence>
<dbReference type="GO" id="GO:0003676">
    <property type="term" value="F:nucleic acid binding"/>
    <property type="evidence" value="ECO:0007669"/>
    <property type="project" value="InterPro"/>
</dbReference>
<organism evidence="3 4">
    <name type="scientific">Malus baccata</name>
    <name type="common">Siberian crab apple</name>
    <name type="synonym">Pyrus baccata</name>
    <dbReference type="NCBI Taxonomy" id="106549"/>
    <lineage>
        <taxon>Eukaryota</taxon>
        <taxon>Viridiplantae</taxon>
        <taxon>Streptophyta</taxon>
        <taxon>Embryophyta</taxon>
        <taxon>Tracheophyta</taxon>
        <taxon>Spermatophyta</taxon>
        <taxon>Magnoliopsida</taxon>
        <taxon>eudicotyledons</taxon>
        <taxon>Gunneridae</taxon>
        <taxon>Pentapetalae</taxon>
        <taxon>rosids</taxon>
        <taxon>fabids</taxon>
        <taxon>Rosales</taxon>
        <taxon>Rosaceae</taxon>
        <taxon>Amygdaloideae</taxon>
        <taxon>Maleae</taxon>
        <taxon>Malus</taxon>
    </lineage>
</organism>
<accession>A0A540LEK3</accession>
<comment type="caution">
    <text evidence="3">The sequence shown here is derived from an EMBL/GenBank/DDBJ whole genome shotgun (WGS) entry which is preliminary data.</text>
</comment>
<evidence type="ECO:0000313" key="4">
    <source>
        <dbReference type="Proteomes" id="UP000315295"/>
    </source>
</evidence>
<evidence type="ECO:0000259" key="2">
    <source>
        <dbReference type="SMART" id="SM00343"/>
    </source>
</evidence>
<dbReference type="EMBL" id="VIEB01000616">
    <property type="protein sequence ID" value="TQD84891.1"/>
    <property type="molecule type" value="Genomic_DNA"/>
</dbReference>
<name>A0A540LEK3_MALBA</name>
<feature type="domain" description="CCHC-type" evidence="2">
    <location>
        <begin position="112"/>
        <end position="128"/>
    </location>
</feature>
<proteinExistence type="predicted"/>
<feature type="compositionally biased region" description="Polar residues" evidence="1">
    <location>
        <begin position="7"/>
        <end position="20"/>
    </location>
</feature>
<keyword evidence="4" id="KW-1185">Reference proteome</keyword>
<dbReference type="AlphaFoldDB" id="A0A540LEK3"/>